<evidence type="ECO:0000256" key="2">
    <source>
        <dbReference type="ARBA" id="ARBA00022723"/>
    </source>
</evidence>
<dbReference type="PROSITE" id="PS51257">
    <property type="entry name" value="PROKAR_LIPOPROTEIN"/>
    <property type="match status" value="1"/>
</dbReference>
<dbReference type="GO" id="GO:0009055">
    <property type="term" value="F:electron transfer activity"/>
    <property type="evidence" value="ECO:0007669"/>
    <property type="project" value="InterPro"/>
</dbReference>
<name>I0IB11_PHYMF</name>
<gene>
    <name evidence="6" type="ordered locus">PSMK_02900</name>
</gene>
<dbReference type="SUPFAM" id="SSF46626">
    <property type="entry name" value="Cytochrome c"/>
    <property type="match status" value="1"/>
</dbReference>
<dbReference type="HOGENOM" id="CLU_1693850_0_0_0"/>
<feature type="domain" description="Cytochrome c" evidence="5">
    <location>
        <begin position="53"/>
        <end position="155"/>
    </location>
</feature>
<dbReference type="OrthoDB" id="9804503at2"/>
<dbReference type="InterPro" id="IPR036909">
    <property type="entry name" value="Cyt_c-like_dom_sf"/>
</dbReference>
<dbReference type="Gene3D" id="1.10.760.10">
    <property type="entry name" value="Cytochrome c-like domain"/>
    <property type="match status" value="1"/>
</dbReference>
<evidence type="ECO:0000256" key="3">
    <source>
        <dbReference type="ARBA" id="ARBA00023004"/>
    </source>
</evidence>
<evidence type="ECO:0000256" key="1">
    <source>
        <dbReference type="ARBA" id="ARBA00022617"/>
    </source>
</evidence>
<dbReference type="KEGG" id="phm:PSMK_02900"/>
<dbReference type="RefSeq" id="WP_014435669.1">
    <property type="nucleotide sequence ID" value="NC_017080.1"/>
</dbReference>
<dbReference type="Proteomes" id="UP000007881">
    <property type="component" value="Chromosome"/>
</dbReference>
<evidence type="ECO:0000259" key="5">
    <source>
        <dbReference type="PROSITE" id="PS51007"/>
    </source>
</evidence>
<dbReference type="PROSITE" id="PS51007">
    <property type="entry name" value="CYTC"/>
    <property type="match status" value="1"/>
</dbReference>
<reference evidence="6 7" key="1">
    <citation type="submission" date="2012-02" db="EMBL/GenBank/DDBJ databases">
        <title>Complete genome sequence of Phycisphaera mikurensis NBRC 102666.</title>
        <authorList>
            <person name="Ankai A."/>
            <person name="Hosoyama A."/>
            <person name="Terui Y."/>
            <person name="Sekine M."/>
            <person name="Fukai R."/>
            <person name="Kato Y."/>
            <person name="Nakamura S."/>
            <person name="Yamada-Narita S."/>
            <person name="Kawakoshi A."/>
            <person name="Fukunaga Y."/>
            <person name="Yamazaki S."/>
            <person name="Fujita N."/>
        </authorList>
    </citation>
    <scope>NUCLEOTIDE SEQUENCE [LARGE SCALE GENOMIC DNA]</scope>
    <source>
        <strain evidence="7">NBRC 102666 / KCTC 22515 / FYK2301M01</strain>
    </source>
</reference>
<evidence type="ECO:0000313" key="7">
    <source>
        <dbReference type="Proteomes" id="UP000007881"/>
    </source>
</evidence>
<keyword evidence="1 4" id="KW-0349">Heme</keyword>
<dbReference type="InterPro" id="IPR009056">
    <property type="entry name" value="Cyt_c-like_dom"/>
</dbReference>
<protein>
    <submittedName>
        <fullName evidence="6">Cytochrome c family protein</fullName>
    </submittedName>
</protein>
<dbReference type="STRING" id="1142394.PSMK_02900"/>
<keyword evidence="2 4" id="KW-0479">Metal-binding</keyword>
<organism evidence="6 7">
    <name type="scientific">Phycisphaera mikurensis (strain NBRC 102666 / KCTC 22515 / FYK2301M01)</name>
    <dbReference type="NCBI Taxonomy" id="1142394"/>
    <lineage>
        <taxon>Bacteria</taxon>
        <taxon>Pseudomonadati</taxon>
        <taxon>Planctomycetota</taxon>
        <taxon>Phycisphaerae</taxon>
        <taxon>Phycisphaerales</taxon>
        <taxon>Phycisphaeraceae</taxon>
        <taxon>Phycisphaera</taxon>
    </lineage>
</organism>
<dbReference type="GO" id="GO:0020037">
    <property type="term" value="F:heme binding"/>
    <property type="evidence" value="ECO:0007669"/>
    <property type="project" value="InterPro"/>
</dbReference>
<dbReference type="EMBL" id="AP012338">
    <property type="protein sequence ID" value="BAM02449.1"/>
    <property type="molecule type" value="Genomic_DNA"/>
</dbReference>
<sequence>MKPTRRCIRLAPLWVAAAGSGCGPPADAPPRAPEALVLARLEAADRDPESLAALIVRGRETFAEMECGTCHRFDDRPATGPSLAGVAGQPVRLADPAAAGGVREVTADRAYLWESIVHSQAAHVKGFEETTRMSRYAHVLGVEDVAGLIAWLETR</sequence>
<dbReference type="Pfam" id="PF00034">
    <property type="entry name" value="Cytochrom_C"/>
    <property type="match status" value="1"/>
</dbReference>
<accession>I0IB11</accession>
<evidence type="ECO:0000313" key="6">
    <source>
        <dbReference type="EMBL" id="BAM02449.1"/>
    </source>
</evidence>
<proteinExistence type="predicted"/>
<dbReference type="GO" id="GO:0046872">
    <property type="term" value="F:metal ion binding"/>
    <property type="evidence" value="ECO:0007669"/>
    <property type="project" value="UniProtKB-KW"/>
</dbReference>
<keyword evidence="7" id="KW-1185">Reference proteome</keyword>
<evidence type="ECO:0000256" key="4">
    <source>
        <dbReference type="PROSITE-ProRule" id="PRU00433"/>
    </source>
</evidence>
<keyword evidence="3 4" id="KW-0408">Iron</keyword>
<dbReference type="eggNOG" id="COG2010">
    <property type="taxonomic scope" value="Bacteria"/>
</dbReference>
<dbReference type="AlphaFoldDB" id="I0IB11"/>